<dbReference type="InterPro" id="IPR019421">
    <property type="entry name" value="7TM_GPCR_serpentine_rcpt_Srd"/>
</dbReference>
<keyword evidence="1" id="KW-0472">Membrane</keyword>
<dbReference type="Pfam" id="PF10317">
    <property type="entry name" value="7TM_GPCR_Srd"/>
    <property type="match status" value="1"/>
</dbReference>
<proteinExistence type="predicted"/>
<keyword evidence="1" id="KW-1133">Transmembrane helix</keyword>
<organism evidence="2 3">
    <name type="scientific">Ancylostoma duodenale</name>
    <dbReference type="NCBI Taxonomy" id="51022"/>
    <lineage>
        <taxon>Eukaryota</taxon>
        <taxon>Metazoa</taxon>
        <taxon>Ecdysozoa</taxon>
        <taxon>Nematoda</taxon>
        <taxon>Chromadorea</taxon>
        <taxon>Rhabditida</taxon>
        <taxon>Rhabditina</taxon>
        <taxon>Rhabditomorpha</taxon>
        <taxon>Strongyloidea</taxon>
        <taxon>Ancylostomatidae</taxon>
        <taxon>Ancylostomatinae</taxon>
        <taxon>Ancylostoma</taxon>
    </lineage>
</organism>
<dbReference type="AlphaFoldDB" id="A0A0C2FF00"/>
<evidence type="ECO:0000256" key="1">
    <source>
        <dbReference type="SAM" id="Phobius"/>
    </source>
</evidence>
<sequence>MVPNIAMYSGVVSASILQIPVLWTKFCSVVLPVPIYTTIYYCRWKILAMLKNSAYSEQTKLMIKRLVKVPKQHSVK</sequence>
<evidence type="ECO:0000313" key="3">
    <source>
        <dbReference type="Proteomes" id="UP000054047"/>
    </source>
</evidence>
<keyword evidence="1" id="KW-0812">Transmembrane</keyword>
<dbReference type="OrthoDB" id="5866685at2759"/>
<dbReference type="EMBL" id="KN768046">
    <property type="protein sequence ID" value="KIH47170.1"/>
    <property type="molecule type" value="Genomic_DNA"/>
</dbReference>
<accession>A0A0C2FF00</accession>
<protein>
    <submittedName>
        <fullName evidence="2">Uncharacterized protein</fullName>
    </submittedName>
</protein>
<name>A0A0C2FF00_9BILA</name>
<evidence type="ECO:0000313" key="2">
    <source>
        <dbReference type="EMBL" id="KIH47170.1"/>
    </source>
</evidence>
<reference evidence="2 3" key="1">
    <citation type="submission" date="2013-12" db="EMBL/GenBank/DDBJ databases">
        <title>Draft genome of the parsitic nematode Ancylostoma duodenale.</title>
        <authorList>
            <person name="Mitreva M."/>
        </authorList>
    </citation>
    <scope>NUCLEOTIDE SEQUENCE [LARGE SCALE GENOMIC DNA]</scope>
    <source>
        <strain evidence="2 3">Zhejiang</strain>
    </source>
</reference>
<dbReference type="Proteomes" id="UP000054047">
    <property type="component" value="Unassembled WGS sequence"/>
</dbReference>
<gene>
    <name evidence="2" type="ORF">ANCDUO_22774</name>
</gene>
<keyword evidence="3" id="KW-1185">Reference proteome</keyword>
<feature type="transmembrane region" description="Helical" evidence="1">
    <location>
        <begin position="20"/>
        <end position="42"/>
    </location>
</feature>